<evidence type="ECO:0000313" key="2">
    <source>
        <dbReference type="Proteomes" id="UP000184304"/>
    </source>
</evidence>
<keyword evidence="2" id="KW-1185">Reference proteome</keyword>
<name>A0A1L9MYK7_ASPTC</name>
<accession>A0A1L9MYK7</accession>
<dbReference type="VEuPathDB" id="FungiDB:ASPTUDRAFT_755250"/>
<gene>
    <name evidence="1" type="ORF">ASPTUDRAFT_755250</name>
</gene>
<organism evidence="1 2">
    <name type="scientific">Aspergillus tubingensis (strain CBS 134.48)</name>
    <dbReference type="NCBI Taxonomy" id="767770"/>
    <lineage>
        <taxon>Eukaryota</taxon>
        <taxon>Fungi</taxon>
        <taxon>Dikarya</taxon>
        <taxon>Ascomycota</taxon>
        <taxon>Pezizomycotina</taxon>
        <taxon>Eurotiomycetes</taxon>
        <taxon>Eurotiomycetidae</taxon>
        <taxon>Eurotiales</taxon>
        <taxon>Aspergillaceae</taxon>
        <taxon>Aspergillus</taxon>
        <taxon>Aspergillus subgen. Circumdati</taxon>
    </lineage>
</organism>
<protein>
    <submittedName>
        <fullName evidence="1">Uncharacterized protein</fullName>
    </submittedName>
</protein>
<dbReference type="AlphaFoldDB" id="A0A1L9MYK7"/>
<dbReference type="Proteomes" id="UP000184304">
    <property type="component" value="Unassembled WGS sequence"/>
</dbReference>
<dbReference type="EMBL" id="KV878205">
    <property type="protein sequence ID" value="OJI82124.1"/>
    <property type="molecule type" value="Genomic_DNA"/>
</dbReference>
<proteinExistence type="predicted"/>
<reference evidence="2" key="1">
    <citation type="journal article" date="2017" name="Genome Biol.">
        <title>Comparative genomics reveals high biological diversity and specific adaptations in the industrially and medically important fungal genus Aspergillus.</title>
        <authorList>
            <person name="de Vries R.P."/>
            <person name="Riley R."/>
            <person name="Wiebenga A."/>
            <person name="Aguilar-Osorio G."/>
            <person name="Amillis S."/>
            <person name="Uchima C.A."/>
            <person name="Anderluh G."/>
            <person name="Asadollahi M."/>
            <person name="Askin M."/>
            <person name="Barry K."/>
            <person name="Battaglia E."/>
            <person name="Bayram O."/>
            <person name="Benocci T."/>
            <person name="Braus-Stromeyer S.A."/>
            <person name="Caldana C."/>
            <person name="Canovas D."/>
            <person name="Cerqueira G.C."/>
            <person name="Chen F."/>
            <person name="Chen W."/>
            <person name="Choi C."/>
            <person name="Clum A."/>
            <person name="Dos Santos R.A."/>
            <person name="Damasio A.R."/>
            <person name="Diallinas G."/>
            <person name="Emri T."/>
            <person name="Fekete E."/>
            <person name="Flipphi M."/>
            <person name="Freyberg S."/>
            <person name="Gallo A."/>
            <person name="Gournas C."/>
            <person name="Habgood R."/>
            <person name="Hainaut M."/>
            <person name="Harispe M.L."/>
            <person name="Henrissat B."/>
            <person name="Hilden K.S."/>
            <person name="Hope R."/>
            <person name="Hossain A."/>
            <person name="Karabika E."/>
            <person name="Karaffa L."/>
            <person name="Karanyi Z."/>
            <person name="Krasevec N."/>
            <person name="Kuo A."/>
            <person name="Kusch H."/>
            <person name="LaButti K."/>
            <person name="Lagendijk E.L."/>
            <person name="Lapidus A."/>
            <person name="Levasseur A."/>
            <person name="Lindquist E."/>
            <person name="Lipzen A."/>
            <person name="Logrieco A.F."/>
            <person name="MacCabe A."/>
            <person name="Maekelae M.R."/>
            <person name="Malavazi I."/>
            <person name="Melin P."/>
            <person name="Meyer V."/>
            <person name="Mielnichuk N."/>
            <person name="Miskei M."/>
            <person name="Molnar A.P."/>
            <person name="Mule G."/>
            <person name="Ngan C.Y."/>
            <person name="Orejas M."/>
            <person name="Orosz E."/>
            <person name="Ouedraogo J.P."/>
            <person name="Overkamp K.M."/>
            <person name="Park H.-S."/>
            <person name="Perrone G."/>
            <person name="Piumi F."/>
            <person name="Punt P.J."/>
            <person name="Ram A.F."/>
            <person name="Ramon A."/>
            <person name="Rauscher S."/>
            <person name="Record E."/>
            <person name="Riano-Pachon D.M."/>
            <person name="Robert V."/>
            <person name="Roehrig J."/>
            <person name="Ruller R."/>
            <person name="Salamov A."/>
            <person name="Salih N.S."/>
            <person name="Samson R.A."/>
            <person name="Sandor E."/>
            <person name="Sanguinetti M."/>
            <person name="Schuetze T."/>
            <person name="Sepcic K."/>
            <person name="Shelest E."/>
            <person name="Sherlock G."/>
            <person name="Sophianopoulou V."/>
            <person name="Squina F.M."/>
            <person name="Sun H."/>
            <person name="Susca A."/>
            <person name="Todd R.B."/>
            <person name="Tsang A."/>
            <person name="Unkles S.E."/>
            <person name="van de Wiele N."/>
            <person name="van Rossen-Uffink D."/>
            <person name="Oliveira J.V."/>
            <person name="Vesth T.C."/>
            <person name="Visser J."/>
            <person name="Yu J.-H."/>
            <person name="Zhou M."/>
            <person name="Andersen M.R."/>
            <person name="Archer D.B."/>
            <person name="Baker S.E."/>
            <person name="Benoit I."/>
            <person name="Brakhage A.A."/>
            <person name="Braus G.H."/>
            <person name="Fischer R."/>
            <person name="Frisvad J.C."/>
            <person name="Goldman G.H."/>
            <person name="Houbraken J."/>
            <person name="Oakley B."/>
            <person name="Pocsi I."/>
            <person name="Scazzocchio C."/>
            <person name="Seiboth B."/>
            <person name="vanKuyk P.A."/>
            <person name="Wortman J."/>
            <person name="Dyer P.S."/>
            <person name="Grigoriev I.V."/>
        </authorList>
    </citation>
    <scope>NUCLEOTIDE SEQUENCE [LARGE SCALE GENOMIC DNA]</scope>
    <source>
        <strain evidence="2">CBS 134.48</strain>
    </source>
</reference>
<evidence type="ECO:0000313" key="1">
    <source>
        <dbReference type="EMBL" id="OJI82124.1"/>
    </source>
</evidence>
<sequence length="134" mass="14867">MAFPLLLPYSRITPGVIVRLAVFPGSPSSAIHSIHRGIGERRTVGMVTQRSNWPCVKEGKGRAMIDKHWAGALVNFSLQQTIRLRENQINKRNKRGGCQVDRSRILLRLVNLYFTTTSCSYSSGTVTVPLSPSS</sequence>